<dbReference type="Proteomes" id="UP000014974">
    <property type="component" value="Unassembled WGS sequence"/>
</dbReference>
<protein>
    <submittedName>
        <fullName evidence="1">Uncharacterized protein</fullName>
    </submittedName>
</protein>
<dbReference type="EMBL" id="ATNM01000110">
    <property type="protein sequence ID" value="EPR67998.1"/>
    <property type="molecule type" value="Genomic_DNA"/>
</dbReference>
<name>S7WV89_9BACT</name>
<evidence type="ECO:0000313" key="2">
    <source>
        <dbReference type="Proteomes" id="UP000014974"/>
    </source>
</evidence>
<reference evidence="1 2" key="1">
    <citation type="journal article" date="2013" name="Genome Announc.">
        <title>Draft Genome Sequence of Cyclobacterium qasimii Strain M12-11BT, Isolated from Arctic Marine Sediment.</title>
        <authorList>
            <person name="Shivaji S."/>
            <person name="Ara S."/>
            <person name="Singh A."/>
            <person name="Kumar Pinnaka A."/>
        </authorList>
    </citation>
    <scope>NUCLEOTIDE SEQUENCE [LARGE SCALE GENOMIC DNA]</scope>
    <source>
        <strain evidence="1 2">M12-11B</strain>
    </source>
</reference>
<comment type="caution">
    <text evidence="1">The sequence shown here is derived from an EMBL/GenBank/DDBJ whole genome shotgun (WGS) entry which is preliminary data.</text>
</comment>
<gene>
    <name evidence="1" type="ORF">ADICYQ_3070</name>
</gene>
<dbReference type="AlphaFoldDB" id="S7WV89"/>
<organism evidence="1 2">
    <name type="scientific">Cyclobacterium qasimii M12-11B</name>
    <dbReference type="NCBI Taxonomy" id="641524"/>
    <lineage>
        <taxon>Bacteria</taxon>
        <taxon>Pseudomonadati</taxon>
        <taxon>Bacteroidota</taxon>
        <taxon>Cytophagia</taxon>
        <taxon>Cytophagales</taxon>
        <taxon>Cyclobacteriaceae</taxon>
        <taxon>Cyclobacterium</taxon>
    </lineage>
</organism>
<accession>S7WV89</accession>
<evidence type="ECO:0000313" key="1">
    <source>
        <dbReference type="EMBL" id="EPR67998.1"/>
    </source>
</evidence>
<proteinExistence type="predicted"/>
<sequence length="38" mass="3907">MFLLMLAVGSAAGTILETGKVTLVEQAEKAKATANTVK</sequence>